<evidence type="ECO:0000313" key="9">
    <source>
        <dbReference type="EMBL" id="PIW18275.1"/>
    </source>
</evidence>
<evidence type="ECO:0000313" key="10">
    <source>
        <dbReference type="Proteomes" id="UP000231019"/>
    </source>
</evidence>
<keyword evidence="1 6" id="KW-0645">Protease</keyword>
<evidence type="ECO:0000256" key="5">
    <source>
        <dbReference type="ARBA" id="ARBA00023049"/>
    </source>
</evidence>
<evidence type="ECO:0000256" key="3">
    <source>
        <dbReference type="ARBA" id="ARBA00022801"/>
    </source>
</evidence>
<dbReference type="Proteomes" id="UP000231019">
    <property type="component" value="Unassembled WGS sequence"/>
</dbReference>
<accession>A0A2M7G861</accession>
<keyword evidence="2" id="KW-0479">Metal-binding</keyword>
<evidence type="ECO:0000256" key="1">
    <source>
        <dbReference type="ARBA" id="ARBA00022670"/>
    </source>
</evidence>
<dbReference type="GO" id="GO:0004222">
    <property type="term" value="F:metalloendopeptidase activity"/>
    <property type="evidence" value="ECO:0007669"/>
    <property type="project" value="InterPro"/>
</dbReference>
<comment type="similarity">
    <text evidence="6">Belongs to the peptidase M48 family.</text>
</comment>
<dbReference type="GO" id="GO:0016020">
    <property type="term" value="C:membrane"/>
    <property type="evidence" value="ECO:0007669"/>
    <property type="project" value="TreeGrafter"/>
</dbReference>
<evidence type="ECO:0000256" key="7">
    <source>
        <dbReference type="SAM" id="Phobius"/>
    </source>
</evidence>
<proteinExistence type="inferred from homology"/>
<keyword evidence="4 6" id="KW-0862">Zinc</keyword>
<comment type="caution">
    <text evidence="9">The sequence shown here is derived from an EMBL/GenBank/DDBJ whole genome shotgun (WGS) entry which is preliminary data.</text>
</comment>
<dbReference type="CDD" id="cd07332">
    <property type="entry name" value="M48C_Oma1_like"/>
    <property type="match status" value="1"/>
</dbReference>
<evidence type="ECO:0000259" key="8">
    <source>
        <dbReference type="Pfam" id="PF01435"/>
    </source>
</evidence>
<dbReference type="Pfam" id="PF01435">
    <property type="entry name" value="Peptidase_M48"/>
    <property type="match status" value="1"/>
</dbReference>
<evidence type="ECO:0000256" key="4">
    <source>
        <dbReference type="ARBA" id="ARBA00022833"/>
    </source>
</evidence>
<dbReference type="InterPro" id="IPR051156">
    <property type="entry name" value="Mito/Outer_Membr_Metalloprot"/>
</dbReference>
<organism evidence="9 10">
    <name type="scientific">bacterium (Candidatus Blackallbacteria) CG17_big_fil_post_rev_8_21_14_2_50_48_46</name>
    <dbReference type="NCBI Taxonomy" id="2014261"/>
    <lineage>
        <taxon>Bacteria</taxon>
        <taxon>Candidatus Blackallbacteria</taxon>
    </lineage>
</organism>
<dbReference type="Gene3D" id="3.30.2010.10">
    <property type="entry name" value="Metalloproteases ('zincins'), catalytic domain"/>
    <property type="match status" value="1"/>
</dbReference>
<protein>
    <submittedName>
        <fullName evidence="9">Peptidase M48</fullName>
    </submittedName>
</protein>
<evidence type="ECO:0000256" key="6">
    <source>
        <dbReference type="RuleBase" id="RU003983"/>
    </source>
</evidence>
<name>A0A2M7G861_9BACT</name>
<comment type="cofactor">
    <cofactor evidence="6">
        <name>Zn(2+)</name>
        <dbReference type="ChEBI" id="CHEBI:29105"/>
    </cofactor>
    <text evidence="6">Binds 1 zinc ion per subunit.</text>
</comment>
<gene>
    <name evidence="9" type="ORF">COW36_05770</name>
</gene>
<keyword evidence="3 6" id="KW-0378">Hydrolase</keyword>
<keyword evidence="7" id="KW-0472">Membrane</keyword>
<feature type="transmembrane region" description="Helical" evidence="7">
    <location>
        <begin position="26"/>
        <end position="52"/>
    </location>
</feature>
<dbReference type="AlphaFoldDB" id="A0A2M7G861"/>
<evidence type="ECO:0000256" key="2">
    <source>
        <dbReference type="ARBA" id="ARBA00022723"/>
    </source>
</evidence>
<reference evidence="9 10" key="1">
    <citation type="submission" date="2017-09" db="EMBL/GenBank/DDBJ databases">
        <title>Depth-based differentiation of microbial function through sediment-hosted aquifers and enrichment of novel symbionts in the deep terrestrial subsurface.</title>
        <authorList>
            <person name="Probst A.J."/>
            <person name="Ladd B."/>
            <person name="Jarett J.K."/>
            <person name="Geller-Mcgrath D.E."/>
            <person name="Sieber C.M."/>
            <person name="Emerson J.B."/>
            <person name="Anantharaman K."/>
            <person name="Thomas B.C."/>
            <person name="Malmstrom R."/>
            <person name="Stieglmeier M."/>
            <person name="Klingl A."/>
            <person name="Woyke T."/>
            <person name="Ryan C.M."/>
            <person name="Banfield J.F."/>
        </authorList>
    </citation>
    <scope>NUCLEOTIDE SEQUENCE [LARGE SCALE GENOMIC DNA]</scope>
    <source>
        <strain evidence="9">CG17_big_fil_post_rev_8_21_14_2_50_48_46</strain>
    </source>
</reference>
<dbReference type="EMBL" id="PFFQ01000013">
    <property type="protein sequence ID" value="PIW18275.1"/>
    <property type="molecule type" value="Genomic_DNA"/>
</dbReference>
<keyword evidence="7" id="KW-0812">Transmembrane</keyword>
<dbReference type="PANTHER" id="PTHR22726:SF1">
    <property type="entry name" value="METALLOENDOPEPTIDASE OMA1, MITOCHONDRIAL"/>
    <property type="match status" value="1"/>
</dbReference>
<keyword evidence="7" id="KW-1133">Transmembrane helix</keyword>
<keyword evidence="5 6" id="KW-0482">Metalloprotease</keyword>
<dbReference type="GO" id="GO:0051603">
    <property type="term" value="P:proteolysis involved in protein catabolic process"/>
    <property type="evidence" value="ECO:0007669"/>
    <property type="project" value="TreeGrafter"/>
</dbReference>
<dbReference type="GO" id="GO:0046872">
    <property type="term" value="F:metal ion binding"/>
    <property type="evidence" value="ECO:0007669"/>
    <property type="project" value="UniProtKB-KW"/>
</dbReference>
<dbReference type="InterPro" id="IPR001915">
    <property type="entry name" value="Peptidase_M48"/>
</dbReference>
<feature type="domain" description="Peptidase M48" evidence="8">
    <location>
        <begin position="91"/>
        <end position="257"/>
    </location>
</feature>
<sequence>MSFVIQEPPESSENINISPSHPLHELLILLGGMFAIILAVWWLLGLAVDWVVPKIDARNETRLAGLYASVLAQTEEGDGSLRLQKYLADLNALQFPDPKLRPDYQAHLLADSTINALALPGGHILILSGFLKQAESENELIFVLGHELGHLVHRDHLRAMGRSLVMYSLATMLLGPDNFISGFAENSLKTLELKFSREQELEADRLGLELLVKTYGHAGGSQDFFRRLESQQENSKFLSYLSTHPHPRERIERLKAMIRERHFLLKPVKPLPKQFQDLTKKELKATKTE</sequence>
<dbReference type="PANTHER" id="PTHR22726">
    <property type="entry name" value="METALLOENDOPEPTIDASE OMA1"/>
    <property type="match status" value="1"/>
</dbReference>